<evidence type="ECO:0000313" key="3">
    <source>
        <dbReference type="Proteomes" id="UP000319817"/>
    </source>
</evidence>
<dbReference type="AlphaFoldDB" id="A0A517P1P4"/>
<feature type="transmembrane region" description="Helical" evidence="1">
    <location>
        <begin position="296"/>
        <end position="317"/>
    </location>
</feature>
<accession>A0A517P1P4</accession>
<keyword evidence="1" id="KW-0472">Membrane</keyword>
<dbReference type="EMBL" id="CP036526">
    <property type="protein sequence ID" value="QDT13288.1"/>
    <property type="molecule type" value="Genomic_DNA"/>
</dbReference>
<feature type="transmembrane region" description="Helical" evidence="1">
    <location>
        <begin position="203"/>
        <end position="234"/>
    </location>
</feature>
<reference evidence="2 3" key="1">
    <citation type="submission" date="2019-02" db="EMBL/GenBank/DDBJ databases">
        <title>Deep-cultivation of Planctomycetes and their phenomic and genomic characterization uncovers novel biology.</title>
        <authorList>
            <person name="Wiegand S."/>
            <person name="Jogler M."/>
            <person name="Boedeker C."/>
            <person name="Pinto D."/>
            <person name="Vollmers J."/>
            <person name="Rivas-Marin E."/>
            <person name="Kohn T."/>
            <person name="Peeters S.H."/>
            <person name="Heuer A."/>
            <person name="Rast P."/>
            <person name="Oberbeckmann S."/>
            <person name="Bunk B."/>
            <person name="Jeske O."/>
            <person name="Meyerdierks A."/>
            <person name="Storesund J.E."/>
            <person name="Kallscheuer N."/>
            <person name="Luecker S."/>
            <person name="Lage O.M."/>
            <person name="Pohl T."/>
            <person name="Merkel B.J."/>
            <person name="Hornburger P."/>
            <person name="Mueller R.-W."/>
            <person name="Bruemmer F."/>
            <person name="Labrenz M."/>
            <person name="Spormann A.M."/>
            <person name="Op den Camp H."/>
            <person name="Overmann J."/>
            <person name="Amann R."/>
            <person name="Jetten M.S.M."/>
            <person name="Mascher T."/>
            <person name="Medema M.H."/>
            <person name="Devos D.P."/>
            <person name="Kaster A.-K."/>
            <person name="Ovreas L."/>
            <person name="Rohde M."/>
            <person name="Galperin M.Y."/>
            <person name="Jogler C."/>
        </authorList>
    </citation>
    <scope>NUCLEOTIDE SEQUENCE [LARGE SCALE GENOMIC DNA]</scope>
    <source>
        <strain evidence="2 3">K23_9</strain>
    </source>
</reference>
<feature type="transmembrane region" description="Helical" evidence="1">
    <location>
        <begin position="240"/>
        <end position="264"/>
    </location>
</feature>
<feature type="transmembrane region" description="Helical" evidence="1">
    <location>
        <begin position="120"/>
        <end position="143"/>
    </location>
</feature>
<keyword evidence="3" id="KW-1185">Reference proteome</keyword>
<gene>
    <name evidence="2" type="ORF">K239x_53060</name>
</gene>
<proteinExistence type="predicted"/>
<evidence type="ECO:0000256" key="1">
    <source>
        <dbReference type="SAM" id="Phobius"/>
    </source>
</evidence>
<protein>
    <submittedName>
        <fullName evidence="2">Uncharacterized protein</fullName>
    </submittedName>
</protein>
<dbReference type="Gene3D" id="2.20.28.160">
    <property type="match status" value="1"/>
</dbReference>
<keyword evidence="1" id="KW-0812">Transmembrane</keyword>
<organism evidence="2 3">
    <name type="scientific">Stieleria marina</name>
    <dbReference type="NCBI Taxonomy" id="1930275"/>
    <lineage>
        <taxon>Bacteria</taxon>
        <taxon>Pseudomonadati</taxon>
        <taxon>Planctomycetota</taxon>
        <taxon>Planctomycetia</taxon>
        <taxon>Pirellulales</taxon>
        <taxon>Pirellulaceae</taxon>
        <taxon>Stieleria</taxon>
    </lineage>
</organism>
<sequence length="348" mass="37498">MPNQFASLPIKHFAHEKKQIGYDLGPPRADHATEMKCRCSCWNRNWMMSTLLQTCPECSSSLELPSDSVGRLAKCPTCQATFRIGETETEPDATEDRFQVAQVAIEEIVAPTWALFRNNWLPSIISGLIVGAAGVVFLGLPIWVLSTMAGGNQQLYAVIGVMLMIPYSLLISAYALVGLCRVHLAIARGESEPLKEIMPPSELVLRFLPSYLMISLAIAAIFGVGIGAVVVAAAANQPQLANLIGIIVAFALMVVVTVVQWYLWAWMLAASDGKCTALGSLKVAVSITLRNKLSSFLIVIIAVVLSLVGSLACYVGHVVTSPLTLLMFAVGYLLTTNQPIAHPDELSS</sequence>
<feature type="transmembrane region" description="Helical" evidence="1">
    <location>
        <begin position="155"/>
        <end position="182"/>
    </location>
</feature>
<name>A0A517P1P4_9BACT</name>
<dbReference type="Proteomes" id="UP000319817">
    <property type="component" value="Chromosome"/>
</dbReference>
<evidence type="ECO:0000313" key="2">
    <source>
        <dbReference type="EMBL" id="QDT13288.1"/>
    </source>
</evidence>
<keyword evidence="1" id="KW-1133">Transmembrane helix</keyword>